<dbReference type="Pfam" id="PF01613">
    <property type="entry name" value="Flavin_Reduct"/>
    <property type="match status" value="1"/>
</dbReference>
<organism evidence="6 7">
    <name type="scientific">Mariniblastus fucicola</name>
    <dbReference type="NCBI Taxonomy" id="980251"/>
    <lineage>
        <taxon>Bacteria</taxon>
        <taxon>Pseudomonadati</taxon>
        <taxon>Planctomycetota</taxon>
        <taxon>Planctomycetia</taxon>
        <taxon>Pirellulales</taxon>
        <taxon>Pirellulaceae</taxon>
        <taxon>Mariniblastus</taxon>
    </lineage>
</organism>
<name>A0A5B9P8Y1_9BACT</name>
<proteinExistence type="inferred from homology"/>
<dbReference type="Proteomes" id="UP000322214">
    <property type="component" value="Chromosome"/>
</dbReference>
<comment type="similarity">
    <text evidence="4">Belongs to the flavoredoxin family.</text>
</comment>
<reference evidence="6 7" key="1">
    <citation type="submission" date="2019-08" db="EMBL/GenBank/DDBJ databases">
        <title>Deep-cultivation of Planctomycetes and their phenomic and genomic characterization uncovers novel biology.</title>
        <authorList>
            <person name="Wiegand S."/>
            <person name="Jogler M."/>
            <person name="Boedeker C."/>
            <person name="Pinto D."/>
            <person name="Vollmers J."/>
            <person name="Rivas-Marin E."/>
            <person name="Kohn T."/>
            <person name="Peeters S.H."/>
            <person name="Heuer A."/>
            <person name="Rast P."/>
            <person name="Oberbeckmann S."/>
            <person name="Bunk B."/>
            <person name="Jeske O."/>
            <person name="Meyerdierks A."/>
            <person name="Storesund J.E."/>
            <person name="Kallscheuer N."/>
            <person name="Luecker S."/>
            <person name="Lage O.M."/>
            <person name="Pohl T."/>
            <person name="Merkel B.J."/>
            <person name="Hornburger P."/>
            <person name="Mueller R.-W."/>
            <person name="Bruemmer F."/>
            <person name="Labrenz M."/>
            <person name="Spormann A.M."/>
            <person name="Op den Camp H."/>
            <person name="Overmann J."/>
            <person name="Amann R."/>
            <person name="Jetten M.S.M."/>
            <person name="Mascher T."/>
            <person name="Medema M.H."/>
            <person name="Devos D.P."/>
            <person name="Kaster A.-K."/>
            <person name="Ovreas L."/>
            <person name="Rohde M."/>
            <person name="Galperin M.Y."/>
            <person name="Jogler C."/>
        </authorList>
    </citation>
    <scope>NUCLEOTIDE SEQUENCE [LARGE SCALE GENOMIC DNA]</scope>
    <source>
        <strain evidence="6 7">FC18</strain>
    </source>
</reference>
<evidence type="ECO:0000256" key="2">
    <source>
        <dbReference type="ARBA" id="ARBA00022630"/>
    </source>
</evidence>
<evidence type="ECO:0000256" key="1">
    <source>
        <dbReference type="ARBA" id="ARBA00001917"/>
    </source>
</evidence>
<dbReference type="InterPro" id="IPR002563">
    <property type="entry name" value="Flavin_Rdtase-like_dom"/>
</dbReference>
<keyword evidence="2" id="KW-0285">Flavoprotein</keyword>
<gene>
    <name evidence="6" type="ORF">MFFC18_30930</name>
</gene>
<comment type="cofactor">
    <cofactor evidence="1">
        <name>FMN</name>
        <dbReference type="ChEBI" id="CHEBI:58210"/>
    </cofactor>
</comment>
<protein>
    <submittedName>
        <fullName evidence="6">Flavin reductase like domain protein</fullName>
    </submittedName>
</protein>
<dbReference type="GO" id="GO:0010181">
    <property type="term" value="F:FMN binding"/>
    <property type="evidence" value="ECO:0007669"/>
    <property type="project" value="InterPro"/>
</dbReference>
<feature type="domain" description="Flavin reductase like" evidence="5">
    <location>
        <begin position="20"/>
        <end position="169"/>
    </location>
</feature>
<evidence type="ECO:0000259" key="5">
    <source>
        <dbReference type="SMART" id="SM00903"/>
    </source>
</evidence>
<dbReference type="OrthoDB" id="9794638at2"/>
<accession>A0A5B9P8Y1</accession>
<evidence type="ECO:0000313" key="6">
    <source>
        <dbReference type="EMBL" id="QEG23197.1"/>
    </source>
</evidence>
<dbReference type="PANTHER" id="PTHR33798">
    <property type="entry name" value="FLAVOPROTEIN OXYGENASE"/>
    <property type="match status" value="1"/>
</dbReference>
<evidence type="ECO:0000313" key="7">
    <source>
        <dbReference type="Proteomes" id="UP000322214"/>
    </source>
</evidence>
<dbReference type="RefSeq" id="WP_075083288.1">
    <property type="nucleotide sequence ID" value="NZ_CP042912.1"/>
</dbReference>
<dbReference type="STRING" id="980251.GCA_001642875_00489"/>
<keyword evidence="7" id="KW-1185">Reference proteome</keyword>
<dbReference type="SUPFAM" id="SSF50475">
    <property type="entry name" value="FMN-binding split barrel"/>
    <property type="match status" value="1"/>
</dbReference>
<evidence type="ECO:0000256" key="4">
    <source>
        <dbReference type="ARBA" id="ARBA00038054"/>
    </source>
</evidence>
<dbReference type="GO" id="GO:0016646">
    <property type="term" value="F:oxidoreductase activity, acting on the CH-NH group of donors, NAD or NADP as acceptor"/>
    <property type="evidence" value="ECO:0007669"/>
    <property type="project" value="UniProtKB-ARBA"/>
</dbReference>
<dbReference type="EMBL" id="CP042912">
    <property type="protein sequence ID" value="QEG23197.1"/>
    <property type="molecule type" value="Genomic_DNA"/>
</dbReference>
<evidence type="ECO:0000256" key="3">
    <source>
        <dbReference type="ARBA" id="ARBA00022643"/>
    </source>
</evidence>
<dbReference type="KEGG" id="mff:MFFC18_30930"/>
<dbReference type="PANTHER" id="PTHR33798:SF5">
    <property type="entry name" value="FLAVIN REDUCTASE LIKE DOMAIN-CONTAINING PROTEIN"/>
    <property type="match status" value="1"/>
</dbReference>
<sequence length="204" mass="22220">MQFDPTDMGIRDIYTLMVQLITPRPIAWVSSVSKDGVTNLAPYSFFNGIGANPPSVLFCPVNRRDGSQKDSLLNVLDTKEFVVNVVSFSDAELMNKTSADYGSEVSEFEALDIETLSSEKVAPLRVASSLAQFECRLLKHLELASGPAGANVVIGEIVMLHVDDSIIEDGVVDPAKLDTVGRLGGKAYSRTTDRFELERPPVPE</sequence>
<dbReference type="InterPro" id="IPR012349">
    <property type="entry name" value="Split_barrel_FMN-bd"/>
</dbReference>
<dbReference type="SMART" id="SM00903">
    <property type="entry name" value="Flavin_Reduct"/>
    <property type="match status" value="1"/>
</dbReference>
<dbReference type="AlphaFoldDB" id="A0A5B9P8Y1"/>
<dbReference type="Gene3D" id="2.30.110.10">
    <property type="entry name" value="Electron Transport, Fmn-binding Protein, Chain A"/>
    <property type="match status" value="1"/>
</dbReference>
<keyword evidence="3" id="KW-0288">FMN</keyword>